<evidence type="ECO:0008006" key="2">
    <source>
        <dbReference type="Google" id="ProtNLM"/>
    </source>
</evidence>
<organism evidence="1">
    <name type="scientific">marine sediment metagenome</name>
    <dbReference type="NCBI Taxonomy" id="412755"/>
    <lineage>
        <taxon>unclassified sequences</taxon>
        <taxon>metagenomes</taxon>
        <taxon>ecological metagenomes</taxon>
    </lineage>
</organism>
<comment type="caution">
    <text evidence="1">The sequence shown here is derived from an EMBL/GenBank/DDBJ whole genome shotgun (WGS) entry which is preliminary data.</text>
</comment>
<proteinExistence type="predicted"/>
<reference evidence="1" key="1">
    <citation type="journal article" date="2015" name="Nature">
        <title>Complex archaea that bridge the gap between prokaryotes and eukaryotes.</title>
        <authorList>
            <person name="Spang A."/>
            <person name="Saw J.H."/>
            <person name="Jorgensen S.L."/>
            <person name="Zaremba-Niedzwiedzka K."/>
            <person name="Martijn J."/>
            <person name="Lind A.E."/>
            <person name="van Eijk R."/>
            <person name="Schleper C."/>
            <person name="Guy L."/>
            <person name="Ettema T.J."/>
        </authorList>
    </citation>
    <scope>NUCLEOTIDE SEQUENCE</scope>
</reference>
<sequence>ETVTGIAKFGSEIVPGGRYLWQEERERFTQMSSGEKAMAVGWEGLNALMWWKGPAIARGLFKLGSKGVGKVTGGRIGKKVIQPIEDLIDIQSKSYAELASSKLKKAGFKQDEIPAVIDAARGNNNALLGAFRGRALEGKGMSRGWEKNIDMMTDPWLQFAPKKNIMADLVPETLRRKTQEGSVIRQIAKAYGKDYNPRYIDGVFERHATKYTGGEHIVRMKDATDDLVWNVLRDMQDSPKLLLKLTTPGPFASMRPMQSVFGDLNPIYGTYDDVYKVATTGIETKAKFGVEWMSLLNRMKAERGFGAIVSKTDRAGHAYEAFKPAKFYNKEFKRQTSEFMHSVRDLMQTVGNEQLDDAGRIMTLQQKTAAVERVILEARETAPKMVDLAETMWDFNNKMFEFGMLPEIERAFMKAGVNRQGLGVLNAISKEIRNTGRMKSIFNVMRKETDALGRSTIDVKNPFRRSEEIKGLLNEYKDLIRYTVTNKAFRKGDALAVNSMFNQTGGELMETLGKLMGDLTMKKGGQKYGFTSYLEGYFARIGKGSEIMPDKAIDGLPGEMKAFFTKQATRATGKQPLLGLDETMAGRISAQGNAMYLYPAIGKISKTAEGYPEFIKKHVSHYVARLAGQPSPFDHAAARFLNNMPGIKGWDGRRVRELSGVINDFTYMGFLGLKPFSAMRNMFQPLLNVPAELGGMGDFNSLLRGYYKVITDSARRAQLRDMGIITEYAPEIMYSSGMRNKVREGAMWMFRWSDESNRLVTGSAALDKWERALVKMPGIKEGKNVAQFMQKSGASKRRPWIAKEIEKALTKRPYGSKAIPDLETAKRLFVKDATAVTQYLYGALDSPLITQIGGIFGRTGAIFQSWWMNYGDMMMRWYTGGQRPGEKVNRAFTWATSSAIAWLAMNEMWGSATATRTVGLGPFPKSMVIPPTWEPIFKGLKVITTAGETAFTQDPDKLSREVKALLGTGLNFVPGGLQIKQMIRGYQKEEPGALFKSIFKLK</sequence>
<protein>
    <recommendedName>
        <fullName evidence="2">Large polyvalent protein associated domain-containing protein</fullName>
    </recommendedName>
</protein>
<feature type="non-terminal residue" evidence="1">
    <location>
        <position position="1"/>
    </location>
</feature>
<dbReference type="EMBL" id="LAZR01008245">
    <property type="protein sequence ID" value="KKM80025.1"/>
    <property type="molecule type" value="Genomic_DNA"/>
</dbReference>
<gene>
    <name evidence="1" type="ORF">LCGC14_1344070</name>
</gene>
<evidence type="ECO:0000313" key="1">
    <source>
        <dbReference type="EMBL" id="KKM80025.1"/>
    </source>
</evidence>
<dbReference type="AlphaFoldDB" id="A0A0F9MTQ5"/>
<name>A0A0F9MTQ5_9ZZZZ</name>
<accession>A0A0F9MTQ5</accession>